<evidence type="ECO:0000256" key="9">
    <source>
        <dbReference type="SAM" id="MobiDB-lite"/>
    </source>
</evidence>
<dbReference type="InterPro" id="IPR031316">
    <property type="entry name" value="FlgM_C"/>
</dbReference>
<dbReference type="Proteomes" id="UP000255108">
    <property type="component" value="Unassembled WGS sequence"/>
</dbReference>
<evidence type="ECO:0000256" key="4">
    <source>
        <dbReference type="ARBA" id="ARBA00022795"/>
    </source>
</evidence>
<evidence type="ECO:0000259" key="10">
    <source>
        <dbReference type="Pfam" id="PF04316"/>
    </source>
</evidence>
<dbReference type="AlphaFoldDB" id="A0A377Q914"/>
<comment type="similarity">
    <text evidence="1">Belongs to the FlgM family.</text>
</comment>
<dbReference type="GO" id="GO:0044781">
    <property type="term" value="P:bacterial-type flagellum organization"/>
    <property type="evidence" value="ECO:0007669"/>
    <property type="project" value="UniProtKB-KW"/>
</dbReference>
<name>A0A377Q914_9NEIS</name>
<protein>
    <recommendedName>
        <fullName evidence="2">Negative regulator of flagellin synthesis</fullName>
    </recommendedName>
    <alternativeName>
        <fullName evidence="8">Anti-sigma-28 factor</fullName>
    </alternativeName>
</protein>
<dbReference type="EMBL" id="SMBT01000011">
    <property type="protein sequence ID" value="TCU83728.1"/>
    <property type="molecule type" value="Genomic_DNA"/>
</dbReference>
<reference evidence="12 14" key="2">
    <citation type="submission" date="2019-03" db="EMBL/GenBank/DDBJ databases">
        <title>Genomic Encyclopedia of Type Strains, Phase IV (KMG-IV): sequencing the most valuable type-strain genomes for metagenomic binning, comparative biology and taxonomic classification.</title>
        <authorList>
            <person name="Goeker M."/>
        </authorList>
    </citation>
    <scope>NUCLEOTIDE SEQUENCE [LARGE SCALE GENOMIC DNA]</scope>
    <source>
        <strain evidence="12 14">DSM 3764</strain>
    </source>
</reference>
<dbReference type="InterPro" id="IPR007412">
    <property type="entry name" value="FlgM"/>
</dbReference>
<dbReference type="Pfam" id="PF04316">
    <property type="entry name" value="FlgM"/>
    <property type="match status" value="1"/>
</dbReference>
<gene>
    <name evidence="11" type="primary">flgM</name>
    <name evidence="12" type="ORF">EV682_11191</name>
    <name evidence="11" type="ORF">NCTC11159_02843</name>
</gene>
<sequence length="94" mass="10289">MKIDQNKPLNTTPSRSSERTTSTPATSTERSKTDSVTINPLAAKLNQIEQNSKPAFDTERVESLKKAISEGRFTVRTEAIAGKIIQSAQELLGK</sequence>
<evidence type="ECO:0000256" key="6">
    <source>
        <dbReference type="ARBA" id="ARBA00023163"/>
    </source>
</evidence>
<evidence type="ECO:0000256" key="8">
    <source>
        <dbReference type="ARBA" id="ARBA00030117"/>
    </source>
</evidence>
<evidence type="ECO:0000313" key="11">
    <source>
        <dbReference type="EMBL" id="STQ91764.1"/>
    </source>
</evidence>
<evidence type="ECO:0000313" key="12">
    <source>
        <dbReference type="EMBL" id="TCU83728.1"/>
    </source>
</evidence>
<evidence type="ECO:0000313" key="14">
    <source>
        <dbReference type="Proteomes" id="UP000295794"/>
    </source>
</evidence>
<keyword evidence="3" id="KW-0678">Repressor</keyword>
<evidence type="ECO:0000313" key="13">
    <source>
        <dbReference type="Proteomes" id="UP000255108"/>
    </source>
</evidence>
<keyword evidence="14" id="KW-1185">Reference proteome</keyword>
<keyword evidence="4" id="KW-1005">Bacterial flagellum biogenesis</keyword>
<accession>A0A377Q914</accession>
<dbReference type="RefSeq" id="WP_115227943.1">
    <property type="nucleotide sequence ID" value="NZ_CAWOLO010000011.1"/>
</dbReference>
<feature type="region of interest" description="Disordered" evidence="9">
    <location>
        <begin position="1"/>
        <end position="37"/>
    </location>
</feature>
<reference evidence="11 13" key="1">
    <citation type="submission" date="2018-06" db="EMBL/GenBank/DDBJ databases">
        <authorList>
            <consortium name="Pathogen Informatics"/>
            <person name="Doyle S."/>
        </authorList>
    </citation>
    <scope>NUCLEOTIDE SEQUENCE [LARGE SCALE GENOMIC DNA]</scope>
    <source>
        <strain evidence="11 13">NCTC11159</strain>
    </source>
</reference>
<feature type="domain" description="Anti-sigma-28 factor FlgM C-terminal" evidence="10">
    <location>
        <begin position="34"/>
        <end position="86"/>
    </location>
</feature>
<evidence type="ECO:0000256" key="5">
    <source>
        <dbReference type="ARBA" id="ARBA00023015"/>
    </source>
</evidence>
<dbReference type="SUPFAM" id="SSF101498">
    <property type="entry name" value="Anti-sigma factor FlgM"/>
    <property type="match status" value="1"/>
</dbReference>
<proteinExistence type="inferred from homology"/>
<organism evidence="11 13">
    <name type="scientific">Iodobacter fluviatilis</name>
    <dbReference type="NCBI Taxonomy" id="537"/>
    <lineage>
        <taxon>Bacteria</taxon>
        <taxon>Pseudomonadati</taxon>
        <taxon>Pseudomonadota</taxon>
        <taxon>Betaproteobacteria</taxon>
        <taxon>Neisseriales</taxon>
        <taxon>Chitinibacteraceae</taxon>
        <taxon>Iodobacter</taxon>
    </lineage>
</organism>
<dbReference type="GO" id="GO:0045892">
    <property type="term" value="P:negative regulation of DNA-templated transcription"/>
    <property type="evidence" value="ECO:0007669"/>
    <property type="project" value="InterPro"/>
</dbReference>
<evidence type="ECO:0000256" key="2">
    <source>
        <dbReference type="ARBA" id="ARBA00017823"/>
    </source>
</evidence>
<comment type="function">
    <text evidence="7">Responsible for the coupling of flagellin expression to flagellar assembly by preventing expression of the flagellin genes when a component of the middle class of proteins is defective. It negatively regulates flagellar genes by inhibiting the activity of FliA by directly binding to FliA.</text>
</comment>
<dbReference type="OrthoDB" id="9181369at2"/>
<dbReference type="Proteomes" id="UP000295794">
    <property type="component" value="Unassembled WGS sequence"/>
</dbReference>
<dbReference type="InterPro" id="IPR035890">
    <property type="entry name" value="Anti-sigma-28_factor_FlgM_sf"/>
</dbReference>
<evidence type="ECO:0000256" key="1">
    <source>
        <dbReference type="ARBA" id="ARBA00005322"/>
    </source>
</evidence>
<dbReference type="NCBIfam" id="TIGR03824">
    <property type="entry name" value="FlgM_jcvi"/>
    <property type="match status" value="1"/>
</dbReference>
<keyword evidence="5" id="KW-0805">Transcription regulation</keyword>
<evidence type="ECO:0000256" key="7">
    <source>
        <dbReference type="ARBA" id="ARBA00024739"/>
    </source>
</evidence>
<keyword evidence="6" id="KW-0804">Transcription</keyword>
<feature type="compositionally biased region" description="Low complexity" evidence="9">
    <location>
        <begin position="11"/>
        <end position="28"/>
    </location>
</feature>
<dbReference type="EMBL" id="UGHR01000001">
    <property type="protein sequence ID" value="STQ91764.1"/>
    <property type="molecule type" value="Genomic_DNA"/>
</dbReference>
<evidence type="ECO:0000256" key="3">
    <source>
        <dbReference type="ARBA" id="ARBA00022491"/>
    </source>
</evidence>